<dbReference type="EMBL" id="CZPT02000533">
    <property type="protein sequence ID" value="SCU66331.1"/>
    <property type="molecule type" value="Genomic_DNA"/>
</dbReference>
<dbReference type="PANTHER" id="PTHR14659">
    <property type="entry name" value="ALPHA- AND GAMMA-ADAPTIN-BINDING PROTEIN P34"/>
    <property type="match status" value="1"/>
</dbReference>
<feature type="region of interest" description="Disordered" evidence="1">
    <location>
        <begin position="631"/>
        <end position="664"/>
    </location>
</feature>
<protein>
    <submittedName>
        <fullName evidence="2">Uncharacterized protein</fullName>
    </submittedName>
</protein>
<evidence type="ECO:0000313" key="3">
    <source>
        <dbReference type="Proteomes" id="UP000195570"/>
    </source>
</evidence>
<dbReference type="Proteomes" id="UP000195570">
    <property type="component" value="Unassembled WGS sequence"/>
</dbReference>
<evidence type="ECO:0000313" key="2">
    <source>
        <dbReference type="EMBL" id="SCU66331.1"/>
    </source>
</evidence>
<accession>A0A1G4I3C4</accession>
<dbReference type="RefSeq" id="XP_067077787.1">
    <property type="nucleotide sequence ID" value="XM_067221686.1"/>
</dbReference>
<reference evidence="2" key="1">
    <citation type="submission" date="2016-09" db="EMBL/GenBank/DDBJ databases">
        <authorList>
            <person name="Hebert L."/>
            <person name="Moumen B."/>
        </authorList>
    </citation>
    <scope>NUCLEOTIDE SEQUENCE [LARGE SCALE GENOMIC DNA]</scope>
    <source>
        <strain evidence="2">OVI</strain>
    </source>
</reference>
<proteinExistence type="predicted"/>
<dbReference type="AlphaFoldDB" id="A0A1G4I3C4"/>
<dbReference type="GeneID" id="92378791"/>
<sequence>MPLFSYECHCGYLVLVECDGCPEGAAQNLSAELRRLPSDAVGLCSGLPPLLVTNKYFTAMVQTVIICAHDFSFGTELNVSSVGFVFLVGDATSADSVPWHSAPMSCLIRVVMCYGSCGATRDLMHDACVLNNFELITHGEAYEMLSPGVETRGLLGGDLVGAARLIQILHNTVWPENTRVPHDDAKTISGTVSKNLVVFVGADSEEVMNCIAATVGNEVVNSTEHFRFTGFWPPKTVASGSERDQRGLKRTETLEAPHKSFREGLCGTTLTVANEHYASSLGVEFVHPVMFFPAMADLFMVKYGGRHAQLAVVCWPPLQHFQKVGAANGGNAPVRRLSLPVFIEQIKRWGVERCVVAATMDTDEEDTISPFEEHFCAEGGIEIVHGVFKAADKKHTHDINITAVGMARLLEMLHEAKWPERQRLIKLSESLSSDSQVNRVLFWSKATTTVEEETILFQVLRDMEVITPRTAAEQWKVVLPPTLASAVSKGPLAVTTARNRYFEAAISVHCYGGARALTKRDSPSSAEELSPFGVVIILTTTQSCKRESRNGLLTILSNCRASARGGHCRGDLVLNGPHGCESEMTQSLCAATEVEQAFVLYIVDGDENNDALVDDIEDIIKGLMSDSEVSKCTHSSGGGAEEDWAKGSNGDGSSEDLPLRTDNDSCEGSFDDLMSVVPQIEVVYGAGPENGIARLREIMNQHMWSNRVMVDKCIRSHNGSTSSSRNASFSTIKAEKVNDPSVPHNVNISEAEEVDVVRVGCELPPNYLIDPLTRKSVWVEALNGTALEGEQQQQQLMYWIDTMKQHGHRLSRTTRQRQAEILSKKLGEELGVS</sequence>
<dbReference type="VEuPathDB" id="TriTrypDB:TEOVI_000485100"/>
<gene>
    <name evidence="2" type="ORF">TEOVI_000485100</name>
</gene>
<keyword evidence="3" id="KW-1185">Reference proteome</keyword>
<dbReference type="PANTHER" id="PTHR14659:SF1">
    <property type="entry name" value="ALPHA- AND GAMMA-ADAPTIN-BINDING PROTEIN P34"/>
    <property type="match status" value="1"/>
</dbReference>
<comment type="caution">
    <text evidence="2">The sequence shown here is derived from an EMBL/GenBank/DDBJ whole genome shotgun (WGS) entry which is preliminary data.</text>
</comment>
<name>A0A1G4I3C4_TRYEQ</name>
<organism evidence="2 3">
    <name type="scientific">Trypanosoma equiperdum</name>
    <dbReference type="NCBI Taxonomy" id="5694"/>
    <lineage>
        <taxon>Eukaryota</taxon>
        <taxon>Discoba</taxon>
        <taxon>Euglenozoa</taxon>
        <taxon>Kinetoplastea</taxon>
        <taxon>Metakinetoplastina</taxon>
        <taxon>Trypanosomatida</taxon>
        <taxon>Trypanosomatidae</taxon>
        <taxon>Trypanosoma</taxon>
    </lineage>
</organism>
<dbReference type="InterPro" id="IPR019341">
    <property type="entry name" value="Alpha/Gamma-adaptin-bd_p34"/>
</dbReference>
<evidence type="ECO:0000256" key="1">
    <source>
        <dbReference type="SAM" id="MobiDB-lite"/>
    </source>
</evidence>